<reference evidence="5" key="1">
    <citation type="journal article" date="2015" name="Genome Announc.">
        <title>Genome sequence of the AIDS-associated pathogen Penicillium marneffei (ATCC18224) and its near taxonomic relative Talaromyces stipitatus (ATCC10500).</title>
        <authorList>
            <person name="Nierman W.C."/>
            <person name="Fedorova-Abrams N.D."/>
            <person name="Andrianopoulos A."/>
        </authorList>
    </citation>
    <scope>NUCLEOTIDE SEQUENCE [LARGE SCALE GENOMIC DNA]</scope>
    <source>
        <strain evidence="5">ATCC 10500 / CBS 375.48 / QM 6759 / NRRL 1006</strain>
    </source>
</reference>
<dbReference type="InParanoid" id="B8LYK0"/>
<dbReference type="OrthoDB" id="4223976at2759"/>
<dbReference type="PhylomeDB" id="B8LYK0"/>
<dbReference type="GO" id="GO:0016616">
    <property type="term" value="F:oxidoreductase activity, acting on the CH-OH group of donors, NAD or NADP as acceptor"/>
    <property type="evidence" value="ECO:0007669"/>
    <property type="project" value="TreeGrafter"/>
</dbReference>
<dbReference type="InterPro" id="IPR050425">
    <property type="entry name" value="NAD(P)_dehydrat-like"/>
</dbReference>
<evidence type="ECO:0000256" key="2">
    <source>
        <dbReference type="ARBA" id="ARBA00023445"/>
    </source>
</evidence>
<dbReference type="AlphaFoldDB" id="B8LYK0"/>
<dbReference type="Pfam" id="PF01370">
    <property type="entry name" value="Epimerase"/>
    <property type="match status" value="1"/>
</dbReference>
<dbReference type="InterPro" id="IPR001509">
    <property type="entry name" value="Epimerase_deHydtase"/>
</dbReference>
<dbReference type="VEuPathDB" id="FungiDB:TSTA_067870"/>
<organism evidence="4 5">
    <name type="scientific">Talaromyces stipitatus (strain ATCC 10500 / CBS 375.48 / QM 6759 / NRRL 1006)</name>
    <name type="common">Penicillium stipitatum</name>
    <dbReference type="NCBI Taxonomy" id="441959"/>
    <lineage>
        <taxon>Eukaryota</taxon>
        <taxon>Fungi</taxon>
        <taxon>Dikarya</taxon>
        <taxon>Ascomycota</taxon>
        <taxon>Pezizomycotina</taxon>
        <taxon>Eurotiomycetes</taxon>
        <taxon>Eurotiomycetidae</taxon>
        <taxon>Eurotiales</taxon>
        <taxon>Trichocomaceae</taxon>
        <taxon>Talaromyces</taxon>
        <taxon>Talaromyces sect. Talaromyces</taxon>
    </lineage>
</organism>
<dbReference type="STRING" id="441959.B8LYK0"/>
<evidence type="ECO:0000313" key="5">
    <source>
        <dbReference type="Proteomes" id="UP000001745"/>
    </source>
</evidence>
<dbReference type="InterPro" id="IPR036291">
    <property type="entry name" value="NAD(P)-bd_dom_sf"/>
</dbReference>
<evidence type="ECO:0000313" key="4">
    <source>
        <dbReference type="EMBL" id="EED23358.1"/>
    </source>
</evidence>
<name>B8LYK0_TALSN</name>
<dbReference type="Proteomes" id="UP000001745">
    <property type="component" value="Unassembled WGS sequence"/>
</dbReference>
<evidence type="ECO:0000256" key="1">
    <source>
        <dbReference type="ARBA" id="ARBA00023002"/>
    </source>
</evidence>
<comment type="similarity">
    <text evidence="2">Belongs to the NAD(P)-dependent epimerase/dehydratase family. Dihydroflavonol-4-reductase subfamily.</text>
</comment>
<dbReference type="OMA" id="DTEKWND"/>
<accession>B8LYK0</accession>
<dbReference type="GeneID" id="8102633"/>
<evidence type="ECO:0000259" key="3">
    <source>
        <dbReference type="Pfam" id="PF01370"/>
    </source>
</evidence>
<proteinExistence type="inferred from homology"/>
<dbReference type="SUPFAM" id="SSF51735">
    <property type="entry name" value="NAD(P)-binding Rossmann-fold domains"/>
    <property type="match status" value="1"/>
</dbReference>
<dbReference type="PANTHER" id="PTHR10366">
    <property type="entry name" value="NAD DEPENDENT EPIMERASE/DEHYDRATASE"/>
    <property type="match status" value="1"/>
</dbReference>
<protein>
    <submittedName>
        <fullName evidence="4">Cinnamoyl-CoA reductase, putative</fullName>
    </submittedName>
</protein>
<keyword evidence="1" id="KW-0560">Oxidoreductase</keyword>
<dbReference type="eggNOG" id="KOG1502">
    <property type="taxonomic scope" value="Eukaryota"/>
</dbReference>
<feature type="domain" description="NAD-dependent epimerase/dehydratase" evidence="3">
    <location>
        <begin position="14"/>
        <end position="260"/>
    </location>
</feature>
<sequence length="341" mass="38276">MPPQNLALPPDSLILVTGANSYIGSHVVNSLLEFGYRVRGTTREPKPWLSEYFSNKYDAGKYEGVIVPRLDAADALKKCIKGVDGVVHVASDMSFSPDPTVVIPKMINTMENIMSTVAQEDTVKRFVLTSSSGAVLTAQPDVEIVVYEDTWNDFTVRAAWDKDSPEELRGGHVYRASKVEVERAAWKFVEEKKPKFVFNAVLPNVNFGRILHPQIHGSSMGYTRNVLKGDSSIMSLLPAQWFIDVEDTAKLHVIALLDPEVQFERIFGFAELYYWKDVLAVIRKLRPADCGQLVSPPEYEGRDLSKVIPRKRAEELLQRFYGKGWTTLEDSIAAGFEGFEI</sequence>
<dbReference type="RefSeq" id="XP_002340745.1">
    <property type="nucleotide sequence ID" value="XM_002340704.1"/>
</dbReference>
<dbReference type="PANTHER" id="PTHR10366:SF562">
    <property type="entry name" value="ALDEHYDE REDUCTASE II (AFU_ORTHOLOGUE AFUA_1G11360)"/>
    <property type="match status" value="1"/>
</dbReference>
<dbReference type="HOGENOM" id="CLU_007383_9_2_1"/>
<dbReference type="Gene3D" id="3.40.50.720">
    <property type="entry name" value="NAD(P)-binding Rossmann-like Domain"/>
    <property type="match status" value="1"/>
</dbReference>
<keyword evidence="5" id="KW-1185">Reference proteome</keyword>
<dbReference type="EMBL" id="EQ962652">
    <property type="protein sequence ID" value="EED23358.1"/>
    <property type="molecule type" value="Genomic_DNA"/>
</dbReference>
<gene>
    <name evidence="4" type="ORF">TSTA_067870</name>
</gene>